<protein>
    <recommendedName>
        <fullName evidence="2">Epimerase</fullName>
    </recommendedName>
</protein>
<organism evidence="1">
    <name type="scientific">marine metagenome</name>
    <dbReference type="NCBI Taxonomy" id="408172"/>
    <lineage>
        <taxon>unclassified sequences</taxon>
        <taxon>metagenomes</taxon>
        <taxon>ecological metagenomes</taxon>
    </lineage>
</organism>
<evidence type="ECO:0008006" key="2">
    <source>
        <dbReference type="Google" id="ProtNLM"/>
    </source>
</evidence>
<proteinExistence type="predicted"/>
<reference evidence="1" key="1">
    <citation type="submission" date="2018-05" db="EMBL/GenBank/DDBJ databases">
        <authorList>
            <person name="Lanie J.A."/>
            <person name="Ng W.-L."/>
            <person name="Kazmierczak K.M."/>
            <person name="Andrzejewski T.M."/>
            <person name="Davidsen T.M."/>
            <person name="Wayne K.J."/>
            <person name="Tettelin H."/>
            <person name="Glass J.I."/>
            <person name="Rusch D."/>
            <person name="Podicherti R."/>
            <person name="Tsui H.-C.T."/>
            <person name="Winkler M.E."/>
        </authorList>
    </citation>
    <scope>NUCLEOTIDE SEQUENCE</scope>
</reference>
<gene>
    <name evidence="1" type="ORF">METZ01_LOCUS385345</name>
</gene>
<dbReference type="EMBL" id="UINC01143520">
    <property type="protein sequence ID" value="SVD32491.1"/>
    <property type="molecule type" value="Genomic_DNA"/>
</dbReference>
<accession>A0A382UFK0</accession>
<sequence length="93" mass="9978">MEPLPKIIADEARLDDVLTTPSQALSNYITQLESPLVILGAGGKMGPTLAALAKRAVKNANHSLEVVAVSRFSNPAAKNWLEERQVKTIAVDL</sequence>
<dbReference type="AlphaFoldDB" id="A0A382UFK0"/>
<name>A0A382UFK0_9ZZZZ</name>
<evidence type="ECO:0000313" key="1">
    <source>
        <dbReference type="EMBL" id="SVD32491.1"/>
    </source>
</evidence>
<feature type="non-terminal residue" evidence="1">
    <location>
        <position position="93"/>
    </location>
</feature>